<evidence type="ECO:0000313" key="2">
    <source>
        <dbReference type="WBParaSite" id="ES5_v2.g13914.t1"/>
    </source>
</evidence>
<organism evidence="1 2">
    <name type="scientific">Panagrolaimus sp. ES5</name>
    <dbReference type="NCBI Taxonomy" id="591445"/>
    <lineage>
        <taxon>Eukaryota</taxon>
        <taxon>Metazoa</taxon>
        <taxon>Ecdysozoa</taxon>
        <taxon>Nematoda</taxon>
        <taxon>Chromadorea</taxon>
        <taxon>Rhabditida</taxon>
        <taxon>Tylenchina</taxon>
        <taxon>Panagrolaimomorpha</taxon>
        <taxon>Panagrolaimoidea</taxon>
        <taxon>Panagrolaimidae</taxon>
        <taxon>Panagrolaimus</taxon>
    </lineage>
</organism>
<proteinExistence type="predicted"/>
<dbReference type="WBParaSite" id="ES5_v2.g13914.t1">
    <property type="protein sequence ID" value="ES5_v2.g13914.t1"/>
    <property type="gene ID" value="ES5_v2.g13914"/>
</dbReference>
<reference evidence="2" key="1">
    <citation type="submission" date="2022-11" db="UniProtKB">
        <authorList>
            <consortium name="WormBaseParasite"/>
        </authorList>
    </citation>
    <scope>IDENTIFICATION</scope>
</reference>
<dbReference type="Proteomes" id="UP000887579">
    <property type="component" value="Unplaced"/>
</dbReference>
<evidence type="ECO:0000313" key="1">
    <source>
        <dbReference type="Proteomes" id="UP000887579"/>
    </source>
</evidence>
<name>A0AC34F9J9_9BILA</name>
<sequence length="499" mass="55238">MMLQIKVFLILTLIFSAVFCLSSKPGAQIRLRTDALTSAAKSLIDEVNTLGNNVQVPDQSTKWHMLHLEISQIFVKNLNIDRNQVSIVTGTDNSIGLQCNSLGVAISFHYKLKLGKHGPHKSGSCDASIDGSSARIKLGISEQNSHPLLNLIDKSANINDLNYHCQGGWISKLLNLFKHALKGFLKNEIKNFAEREIETLIPKITNKLLTIPIEHELHGKLAGTFVNYGLSSSPKLNNQMLNIPLIMQFWYQRHKNDNPATVYPSPQSFPTSVPSQMFCVNIDSNLAGRSAVYAFNVSDKSTFSIGDSIFKRLSKDKQQFFDCNCVSTRCLIKDIPDLATKCLKNKKFGIHGNIKVGGDIYVNNSGIITFADAIFDFKLGNGNGQETGPSLLTVKANLDLLLEKTVHIQNWNVFGKIDVLSTSLSANFTSRPIDLHIINGIWNFVMKEIVESIANDGLAAGIPLPPLDFITFKNVNLLFDSPIIQACSDVEFDFKKLLS</sequence>
<accession>A0AC34F9J9</accession>
<protein>
    <submittedName>
        <fullName evidence="2">Uncharacterized protein</fullName>
    </submittedName>
</protein>